<evidence type="ECO:0000256" key="2">
    <source>
        <dbReference type="SAM" id="Phobius"/>
    </source>
</evidence>
<accession>A0A512DBB4</accession>
<evidence type="ECO:0000313" key="3">
    <source>
        <dbReference type="EMBL" id="GEO33771.1"/>
    </source>
</evidence>
<gene>
    <name evidence="3" type="ORF">CAE01nite_14960</name>
</gene>
<keyword evidence="2" id="KW-1133">Transmembrane helix</keyword>
<keyword evidence="2" id="KW-0812">Transmembrane</keyword>
<dbReference type="EMBL" id="BJYY01000012">
    <property type="protein sequence ID" value="GEO33771.1"/>
    <property type="molecule type" value="Genomic_DNA"/>
</dbReference>
<protein>
    <submittedName>
        <fullName evidence="3">Uncharacterized protein</fullName>
    </submittedName>
</protein>
<organism evidence="3 4">
    <name type="scientific">Cellulomonas aerilata</name>
    <dbReference type="NCBI Taxonomy" id="515326"/>
    <lineage>
        <taxon>Bacteria</taxon>
        <taxon>Bacillati</taxon>
        <taxon>Actinomycetota</taxon>
        <taxon>Actinomycetes</taxon>
        <taxon>Micrococcales</taxon>
        <taxon>Cellulomonadaceae</taxon>
        <taxon>Cellulomonas</taxon>
    </lineage>
</organism>
<reference evidence="3 4" key="1">
    <citation type="submission" date="2019-07" db="EMBL/GenBank/DDBJ databases">
        <title>Whole genome shotgun sequence of Cellulomonas aerilata NBRC 106308.</title>
        <authorList>
            <person name="Hosoyama A."/>
            <person name="Uohara A."/>
            <person name="Ohji S."/>
            <person name="Ichikawa N."/>
        </authorList>
    </citation>
    <scope>NUCLEOTIDE SEQUENCE [LARGE SCALE GENOMIC DNA]</scope>
    <source>
        <strain evidence="3 4">NBRC 106308</strain>
    </source>
</reference>
<dbReference type="Proteomes" id="UP000321181">
    <property type="component" value="Unassembled WGS sequence"/>
</dbReference>
<evidence type="ECO:0000313" key="4">
    <source>
        <dbReference type="Proteomes" id="UP000321181"/>
    </source>
</evidence>
<sequence length="233" mass="23465">MWVGRGSIDDVTQSGGIERLGAAATVAVAAPSGAAGGLRAAEGAAAELPAWVDYVTVLGPVIVLTGALTAAVLAWSATRRDRWWARTQWAVDHVLGDQTDAQLVGLAVLEVQVRHARSDEEAGVIGAVSDTLLEPLLGSPSPADGDDSGHGVGFGEGNVNAYVVRPARPRVPVAAKSVAPPVGPPGGTSPAGSAPIPVSAMERDAARLRTRVDAKLGRASSATVQAVARAGPG</sequence>
<dbReference type="AlphaFoldDB" id="A0A512DBB4"/>
<comment type="caution">
    <text evidence="3">The sequence shown here is derived from an EMBL/GenBank/DDBJ whole genome shotgun (WGS) entry which is preliminary data.</text>
</comment>
<keyword evidence="4" id="KW-1185">Reference proteome</keyword>
<feature type="transmembrane region" description="Helical" evidence="2">
    <location>
        <begin position="57"/>
        <end position="77"/>
    </location>
</feature>
<feature type="region of interest" description="Disordered" evidence="1">
    <location>
        <begin position="178"/>
        <end position="198"/>
    </location>
</feature>
<keyword evidence="2" id="KW-0472">Membrane</keyword>
<proteinExistence type="predicted"/>
<name>A0A512DBB4_9CELL</name>
<evidence type="ECO:0000256" key="1">
    <source>
        <dbReference type="SAM" id="MobiDB-lite"/>
    </source>
</evidence>